<feature type="domain" description="CRISPR type III-associated protein" evidence="2">
    <location>
        <begin position="3"/>
        <end position="161"/>
    </location>
</feature>
<dbReference type="Pfam" id="PF03787">
    <property type="entry name" value="RAMPs"/>
    <property type="match status" value="2"/>
</dbReference>
<dbReference type="EMBL" id="FPHY01000085">
    <property type="protein sequence ID" value="SFV86520.1"/>
    <property type="molecule type" value="Genomic_DNA"/>
</dbReference>
<dbReference type="CDD" id="cd09726">
    <property type="entry name" value="RAMP_I_III"/>
    <property type="match status" value="2"/>
</dbReference>
<evidence type="ECO:0000259" key="2">
    <source>
        <dbReference type="Pfam" id="PF03787"/>
    </source>
</evidence>
<accession>A0A1W1DXS8</accession>
<evidence type="ECO:0000313" key="3">
    <source>
        <dbReference type="EMBL" id="SFV86520.1"/>
    </source>
</evidence>
<evidence type="ECO:0000256" key="1">
    <source>
        <dbReference type="ARBA" id="ARBA00023118"/>
    </source>
</evidence>
<organism evidence="3">
    <name type="scientific">hydrothermal vent metagenome</name>
    <dbReference type="NCBI Taxonomy" id="652676"/>
    <lineage>
        <taxon>unclassified sequences</taxon>
        <taxon>metagenomes</taxon>
        <taxon>ecological metagenomes</taxon>
    </lineage>
</organism>
<dbReference type="PANTHER" id="PTHR35579">
    <property type="entry name" value="CRISPR SYSTEM CMS ENDORIBONUCLEASE CSM3"/>
    <property type="match status" value="1"/>
</dbReference>
<gene>
    <name evidence="3" type="ORF">MNB_SUP05-SYMBIONT-4-433</name>
</gene>
<proteinExistence type="predicted"/>
<dbReference type="AlphaFoldDB" id="A0A1W1DXS8"/>
<dbReference type="InterPro" id="IPR052216">
    <property type="entry name" value="CRISPR_Csm3_endoribonuclease"/>
</dbReference>
<dbReference type="PANTHER" id="PTHR35579:SF6">
    <property type="entry name" value="DUF324 DOMAIN-CONTAINING PROTEIN"/>
    <property type="match status" value="1"/>
</dbReference>
<dbReference type="InterPro" id="IPR005537">
    <property type="entry name" value="RAMP_III_fam"/>
</dbReference>
<feature type="domain" description="CRISPR type III-associated protein" evidence="2">
    <location>
        <begin position="207"/>
        <end position="404"/>
    </location>
</feature>
<keyword evidence="1" id="KW-0051">Antiviral defense</keyword>
<dbReference type="GO" id="GO:0051607">
    <property type="term" value="P:defense response to virus"/>
    <property type="evidence" value="ECO:0007669"/>
    <property type="project" value="UniProtKB-KW"/>
</dbReference>
<reference evidence="3" key="1">
    <citation type="submission" date="2016-10" db="EMBL/GenBank/DDBJ databases">
        <authorList>
            <person name="de Groot N.N."/>
        </authorList>
    </citation>
    <scope>NUCLEOTIDE SEQUENCE</scope>
</reference>
<name>A0A1W1DXS8_9ZZZZ</name>
<sequence length="420" mass="46893">MTDATGNAIIPGTSIAGVLRHLYEEKYKEDVLKEDALFGKTGVKHDDHRPSLVKISFGFIHNAKNQPQMGVVETSASDDILSYLQNTPIIREQTKINQSGTTTDAAKFDRSALPKGTRFSFELGLSGEQSNKTQWAQLLSLLSHPKFRLGGLTHRGFGKVKIIDLYEQDFDFTNSADIKKWQAHQQSDWTVQNNHCTASNEYVNLTITAEDFWRIGSGDEALGAYSKDPDDKPYTETTLNWHNNQATLSEKLVVVPATAIKGALRHRTLFHLRLLNLLNKDFSDTEIKEEDIDLCKLFGAKAEKNTQQGIGGLLIDDVYLPNHSTPKIMMHNKIDRFTGGVMNGALFSEELLYQDTLNISMYFDPHKLKLLNTCVQNAFIKAIQDLCEGRLSLGAGSAKGHGYFTGESASIIQKFEESCQ</sequence>
<protein>
    <submittedName>
        <fullName evidence="3">DUF324 domain-containing protein</fullName>
    </submittedName>
</protein>